<dbReference type="PANTHER" id="PTHR45772">
    <property type="entry name" value="CONSERVED COMPONENT OF ABC TRANSPORTER FOR NATURAL AMINO ACIDS-RELATED"/>
    <property type="match status" value="1"/>
</dbReference>
<dbReference type="GO" id="GO:0005524">
    <property type="term" value="F:ATP binding"/>
    <property type="evidence" value="ECO:0007669"/>
    <property type="project" value="UniProtKB-KW"/>
</dbReference>
<evidence type="ECO:0000256" key="1">
    <source>
        <dbReference type="ARBA" id="ARBA00022448"/>
    </source>
</evidence>
<dbReference type="SUPFAM" id="SSF52540">
    <property type="entry name" value="P-loop containing nucleoside triphosphate hydrolases"/>
    <property type="match status" value="1"/>
</dbReference>
<dbReference type="Pfam" id="PF00005">
    <property type="entry name" value="ABC_tran"/>
    <property type="match status" value="1"/>
</dbReference>
<evidence type="ECO:0000256" key="3">
    <source>
        <dbReference type="ARBA" id="ARBA00022840"/>
    </source>
</evidence>
<reference evidence="5 6" key="1">
    <citation type="submission" date="2019-05" db="EMBL/GenBank/DDBJ databases">
        <title>Ruegeria sp. nov., isolated from tidal flat.</title>
        <authorList>
            <person name="Kim W."/>
        </authorList>
    </citation>
    <scope>NUCLEOTIDE SEQUENCE [LARGE SCALE GENOMIC DNA]</scope>
    <source>
        <strain evidence="5 6">CAU 1488</strain>
    </source>
</reference>
<comment type="caution">
    <text evidence="5">The sequence shown here is derived from an EMBL/GenBank/DDBJ whole genome shotgun (WGS) entry which is preliminary data.</text>
</comment>
<dbReference type="Proteomes" id="UP001193035">
    <property type="component" value="Unassembled WGS sequence"/>
</dbReference>
<feature type="domain" description="ABC transporter" evidence="4">
    <location>
        <begin position="5"/>
        <end position="247"/>
    </location>
</feature>
<proteinExistence type="predicted"/>
<keyword evidence="6" id="KW-1185">Reference proteome</keyword>
<protein>
    <submittedName>
        <fullName evidence="5">ABC transporter ATP-binding protein</fullName>
    </submittedName>
</protein>
<dbReference type="InterPro" id="IPR003439">
    <property type="entry name" value="ABC_transporter-like_ATP-bd"/>
</dbReference>
<dbReference type="RefSeq" id="WP_138845031.1">
    <property type="nucleotide sequence ID" value="NZ_VCPD01000008.1"/>
</dbReference>
<dbReference type="SMART" id="SM00382">
    <property type="entry name" value="AAA"/>
    <property type="match status" value="1"/>
</dbReference>
<name>A0ABY2WT59_9RHOB</name>
<keyword evidence="1" id="KW-0813">Transport</keyword>
<evidence type="ECO:0000313" key="5">
    <source>
        <dbReference type="EMBL" id="TMV04256.1"/>
    </source>
</evidence>
<dbReference type="EMBL" id="VCPD01000008">
    <property type="protein sequence ID" value="TMV04256.1"/>
    <property type="molecule type" value="Genomic_DNA"/>
</dbReference>
<sequence length="250" mass="26693">MAAAVEIQGLSCRFGGVKALDAVDIRLSPGEVLGLIGPNGSGKTSLFNLLTGHHNPEAGAILLDGLDLAGQSPSQIARFGIARTFQNLRLLRRLSVYENVRAARHACAPLRDAFWLSPAARRQERDSLMNLLDIFGLSEKAQKTPAELTLVQMRHLEIARLLAADPKLVLLDEPAAGMTSAETQAITEVIATHVLPGRSAIVIEHKMQLVAALCPRIAVLNAGRKIADGPTGQVLADSAVRQSYFGAKPC</sequence>
<dbReference type="InterPro" id="IPR051120">
    <property type="entry name" value="ABC_AA/LPS_Transport"/>
</dbReference>
<dbReference type="PANTHER" id="PTHR45772:SF9">
    <property type="entry name" value="CONSERVED COMPONENT OF ABC TRANSPORTER FOR NATURAL AMINO ACIDS"/>
    <property type="match status" value="1"/>
</dbReference>
<dbReference type="CDD" id="cd03219">
    <property type="entry name" value="ABC_Mj1267_LivG_branched"/>
    <property type="match status" value="1"/>
</dbReference>
<organism evidence="5 6">
    <name type="scientific">Ruegeria sediminis</name>
    <dbReference type="NCBI Taxonomy" id="2583820"/>
    <lineage>
        <taxon>Bacteria</taxon>
        <taxon>Pseudomonadati</taxon>
        <taxon>Pseudomonadota</taxon>
        <taxon>Alphaproteobacteria</taxon>
        <taxon>Rhodobacterales</taxon>
        <taxon>Roseobacteraceae</taxon>
        <taxon>Ruegeria</taxon>
    </lineage>
</organism>
<gene>
    <name evidence="5" type="ORF">FGK63_18400</name>
</gene>
<accession>A0ABY2WT59</accession>
<dbReference type="PROSITE" id="PS50893">
    <property type="entry name" value="ABC_TRANSPORTER_2"/>
    <property type="match status" value="1"/>
</dbReference>
<evidence type="ECO:0000256" key="2">
    <source>
        <dbReference type="ARBA" id="ARBA00022741"/>
    </source>
</evidence>
<keyword evidence="2" id="KW-0547">Nucleotide-binding</keyword>
<evidence type="ECO:0000313" key="6">
    <source>
        <dbReference type="Proteomes" id="UP001193035"/>
    </source>
</evidence>
<keyword evidence="3 5" id="KW-0067">ATP-binding</keyword>
<dbReference type="InterPro" id="IPR003593">
    <property type="entry name" value="AAA+_ATPase"/>
</dbReference>
<dbReference type="InterPro" id="IPR027417">
    <property type="entry name" value="P-loop_NTPase"/>
</dbReference>
<evidence type="ECO:0000259" key="4">
    <source>
        <dbReference type="PROSITE" id="PS50893"/>
    </source>
</evidence>
<dbReference type="Gene3D" id="3.40.50.300">
    <property type="entry name" value="P-loop containing nucleotide triphosphate hydrolases"/>
    <property type="match status" value="1"/>
</dbReference>